<reference evidence="2" key="2">
    <citation type="submission" date="2023-05" db="EMBL/GenBank/DDBJ databases">
        <authorList>
            <consortium name="Lawrence Berkeley National Laboratory"/>
            <person name="Steindorff A."/>
            <person name="Hensen N."/>
            <person name="Bonometti L."/>
            <person name="Westerberg I."/>
            <person name="Brannstrom I.O."/>
            <person name="Guillou S."/>
            <person name="Cros-Aarteil S."/>
            <person name="Calhoun S."/>
            <person name="Haridas S."/>
            <person name="Kuo A."/>
            <person name="Mondo S."/>
            <person name="Pangilinan J."/>
            <person name="Riley R."/>
            <person name="Labutti K."/>
            <person name="Andreopoulos B."/>
            <person name="Lipzen A."/>
            <person name="Chen C."/>
            <person name="Yanf M."/>
            <person name="Daum C."/>
            <person name="Ng V."/>
            <person name="Clum A."/>
            <person name="Ohm R."/>
            <person name="Martin F."/>
            <person name="Silar P."/>
            <person name="Natvig D."/>
            <person name="Lalanne C."/>
            <person name="Gautier V."/>
            <person name="Ament-Velasquez S.L."/>
            <person name="Kruys A."/>
            <person name="Hutchinson M.I."/>
            <person name="Powell A.J."/>
            <person name="Barry K."/>
            <person name="Miller A.N."/>
            <person name="Grigoriev I.V."/>
            <person name="Debuchy R."/>
            <person name="Gladieux P."/>
            <person name="Thoren M.H."/>
            <person name="Johannesson H."/>
        </authorList>
    </citation>
    <scope>NUCLEOTIDE SEQUENCE</scope>
    <source>
        <strain evidence="2">CBS 731.68</strain>
    </source>
</reference>
<evidence type="ECO:0000256" key="1">
    <source>
        <dbReference type="SAM" id="Phobius"/>
    </source>
</evidence>
<gene>
    <name evidence="2" type="ORF">N657DRAFT_562651</name>
</gene>
<feature type="transmembrane region" description="Helical" evidence="1">
    <location>
        <begin position="52"/>
        <end position="82"/>
    </location>
</feature>
<dbReference type="RefSeq" id="XP_062653440.1">
    <property type="nucleotide sequence ID" value="XM_062788154.1"/>
</dbReference>
<dbReference type="AlphaFoldDB" id="A0AAN6Z9W8"/>
<keyword evidence="1" id="KW-0472">Membrane</keyword>
<evidence type="ECO:0000313" key="2">
    <source>
        <dbReference type="EMBL" id="KAK4129669.1"/>
    </source>
</evidence>
<accession>A0AAN6Z9W8</accession>
<comment type="caution">
    <text evidence="2">The sequence shown here is derived from an EMBL/GenBank/DDBJ whole genome shotgun (WGS) entry which is preliminary data.</text>
</comment>
<reference evidence="2" key="1">
    <citation type="journal article" date="2023" name="Mol. Phylogenet. Evol.">
        <title>Genome-scale phylogeny and comparative genomics of the fungal order Sordariales.</title>
        <authorList>
            <person name="Hensen N."/>
            <person name="Bonometti L."/>
            <person name="Westerberg I."/>
            <person name="Brannstrom I.O."/>
            <person name="Guillou S."/>
            <person name="Cros-Aarteil S."/>
            <person name="Calhoun S."/>
            <person name="Haridas S."/>
            <person name="Kuo A."/>
            <person name="Mondo S."/>
            <person name="Pangilinan J."/>
            <person name="Riley R."/>
            <person name="LaButti K."/>
            <person name="Andreopoulos B."/>
            <person name="Lipzen A."/>
            <person name="Chen C."/>
            <person name="Yan M."/>
            <person name="Daum C."/>
            <person name="Ng V."/>
            <person name="Clum A."/>
            <person name="Steindorff A."/>
            <person name="Ohm R.A."/>
            <person name="Martin F."/>
            <person name="Silar P."/>
            <person name="Natvig D.O."/>
            <person name="Lalanne C."/>
            <person name="Gautier V."/>
            <person name="Ament-Velasquez S.L."/>
            <person name="Kruys A."/>
            <person name="Hutchinson M.I."/>
            <person name="Powell A.J."/>
            <person name="Barry K."/>
            <person name="Miller A.N."/>
            <person name="Grigoriev I.V."/>
            <person name="Debuchy R."/>
            <person name="Gladieux P."/>
            <person name="Hiltunen Thoren M."/>
            <person name="Johannesson H."/>
        </authorList>
    </citation>
    <scope>NUCLEOTIDE SEQUENCE</scope>
    <source>
        <strain evidence="2">CBS 731.68</strain>
    </source>
</reference>
<keyword evidence="3" id="KW-1185">Reference proteome</keyword>
<organism evidence="2 3">
    <name type="scientific">Parathielavia appendiculata</name>
    <dbReference type="NCBI Taxonomy" id="2587402"/>
    <lineage>
        <taxon>Eukaryota</taxon>
        <taxon>Fungi</taxon>
        <taxon>Dikarya</taxon>
        <taxon>Ascomycota</taxon>
        <taxon>Pezizomycotina</taxon>
        <taxon>Sordariomycetes</taxon>
        <taxon>Sordariomycetidae</taxon>
        <taxon>Sordariales</taxon>
        <taxon>Chaetomiaceae</taxon>
        <taxon>Parathielavia</taxon>
    </lineage>
</organism>
<evidence type="ECO:0000313" key="3">
    <source>
        <dbReference type="Proteomes" id="UP001302602"/>
    </source>
</evidence>
<feature type="transmembrane region" description="Helical" evidence="1">
    <location>
        <begin position="94"/>
        <end position="115"/>
    </location>
</feature>
<proteinExistence type="predicted"/>
<keyword evidence="1" id="KW-0812">Transmembrane</keyword>
<sequence>MASRRFLDPIVLLRAAPLVSSTCTLLYARDQDFFLGLLNRGTPREHSGRLLPAYFGAFFQRGVVFVVACIAATTWTSIGNLFVRRPALHAKQSFWWYAAGAVFSASHLLFVPLVAPPIQAIVNAEKYMYAGIDPNVLLDRWLSVNWIRMVTVDLAAWVACVVAATKSLKA</sequence>
<dbReference type="GeneID" id="87824924"/>
<protein>
    <submittedName>
        <fullName evidence="2">Uncharacterized protein</fullName>
    </submittedName>
</protein>
<name>A0AAN6Z9W8_9PEZI</name>
<keyword evidence="1" id="KW-1133">Transmembrane helix</keyword>
<dbReference type="Proteomes" id="UP001302602">
    <property type="component" value="Unassembled WGS sequence"/>
</dbReference>
<dbReference type="EMBL" id="MU853223">
    <property type="protein sequence ID" value="KAK4129669.1"/>
    <property type="molecule type" value="Genomic_DNA"/>
</dbReference>